<evidence type="ECO:0000256" key="4">
    <source>
        <dbReference type="ARBA" id="ARBA00022833"/>
    </source>
</evidence>
<proteinExistence type="predicted"/>
<dbReference type="EMBL" id="CP090163">
    <property type="protein sequence ID" value="UJO12739.1"/>
    <property type="molecule type" value="Genomic_DNA"/>
</dbReference>
<accession>A0A9Q8L8G0</accession>
<dbReference type="PANTHER" id="PTHR46174">
    <property type="entry name" value="CXXC-TYPE ZINC FINGER PROTEIN 1"/>
    <property type="match status" value="1"/>
</dbReference>
<evidence type="ECO:0000313" key="10">
    <source>
        <dbReference type="Proteomes" id="UP000756132"/>
    </source>
</evidence>
<feature type="compositionally biased region" description="Polar residues" evidence="7">
    <location>
        <begin position="349"/>
        <end position="376"/>
    </location>
</feature>
<dbReference type="InterPro" id="IPR011011">
    <property type="entry name" value="Znf_FYVE_PHD"/>
</dbReference>
<dbReference type="InterPro" id="IPR019786">
    <property type="entry name" value="Zinc_finger_PHD-type_CS"/>
</dbReference>
<dbReference type="Gene3D" id="3.30.40.10">
    <property type="entry name" value="Zinc/RING finger domain, C3HC4 (zinc finger)"/>
    <property type="match status" value="1"/>
</dbReference>
<dbReference type="OrthoDB" id="436852at2759"/>
<organism evidence="9 10">
    <name type="scientific">Passalora fulva</name>
    <name type="common">Tomato leaf mold</name>
    <name type="synonym">Cladosporium fulvum</name>
    <dbReference type="NCBI Taxonomy" id="5499"/>
    <lineage>
        <taxon>Eukaryota</taxon>
        <taxon>Fungi</taxon>
        <taxon>Dikarya</taxon>
        <taxon>Ascomycota</taxon>
        <taxon>Pezizomycotina</taxon>
        <taxon>Dothideomycetes</taxon>
        <taxon>Dothideomycetidae</taxon>
        <taxon>Mycosphaerellales</taxon>
        <taxon>Mycosphaerellaceae</taxon>
        <taxon>Fulvia</taxon>
    </lineage>
</organism>
<feature type="region of interest" description="Disordered" evidence="7">
    <location>
        <begin position="1"/>
        <end position="397"/>
    </location>
</feature>
<evidence type="ECO:0000256" key="1">
    <source>
        <dbReference type="ARBA" id="ARBA00004123"/>
    </source>
</evidence>
<dbReference type="GO" id="GO:0008270">
    <property type="term" value="F:zinc ion binding"/>
    <property type="evidence" value="ECO:0007669"/>
    <property type="project" value="UniProtKB-KW"/>
</dbReference>
<reference evidence="9" key="1">
    <citation type="submission" date="2021-12" db="EMBL/GenBank/DDBJ databases">
        <authorList>
            <person name="Zaccaron A."/>
            <person name="Stergiopoulos I."/>
        </authorList>
    </citation>
    <scope>NUCLEOTIDE SEQUENCE</scope>
    <source>
        <strain evidence="9">Race5_Kim</strain>
    </source>
</reference>
<gene>
    <name evidence="9" type="ORF">CLAFUR5_01651</name>
</gene>
<dbReference type="AlphaFoldDB" id="A0A9Q8L8G0"/>
<evidence type="ECO:0000256" key="6">
    <source>
        <dbReference type="PROSITE-ProRule" id="PRU00146"/>
    </source>
</evidence>
<dbReference type="InterPro" id="IPR037869">
    <property type="entry name" value="Spp1/CFP1"/>
</dbReference>
<feature type="region of interest" description="Disordered" evidence="7">
    <location>
        <begin position="754"/>
        <end position="778"/>
    </location>
</feature>
<comment type="subcellular location">
    <subcellularLocation>
        <location evidence="1">Nucleus</location>
    </subcellularLocation>
</comment>
<dbReference type="SMART" id="SM00249">
    <property type="entry name" value="PHD"/>
    <property type="match status" value="1"/>
</dbReference>
<keyword evidence="5" id="KW-0539">Nucleus</keyword>
<feature type="region of interest" description="Disordered" evidence="7">
    <location>
        <begin position="559"/>
        <end position="587"/>
    </location>
</feature>
<dbReference type="GO" id="GO:0045893">
    <property type="term" value="P:positive regulation of DNA-templated transcription"/>
    <property type="evidence" value="ECO:0007669"/>
    <property type="project" value="TreeGrafter"/>
</dbReference>
<protein>
    <submittedName>
        <fullName evidence="9">Set1 complex component spp1</fullName>
    </submittedName>
</protein>
<feature type="compositionally biased region" description="Polar residues" evidence="7">
    <location>
        <begin position="140"/>
        <end position="149"/>
    </location>
</feature>
<feature type="compositionally biased region" description="Low complexity" evidence="7">
    <location>
        <begin position="185"/>
        <end position="200"/>
    </location>
</feature>
<feature type="compositionally biased region" description="Basic residues" evidence="7">
    <location>
        <begin position="313"/>
        <end position="324"/>
    </location>
</feature>
<feature type="domain" description="PHD-type" evidence="8">
    <location>
        <begin position="400"/>
        <end position="451"/>
    </location>
</feature>
<feature type="compositionally biased region" description="Polar residues" evidence="7">
    <location>
        <begin position="7"/>
        <end position="51"/>
    </location>
</feature>
<keyword evidence="3 6" id="KW-0863">Zinc-finger</keyword>
<dbReference type="InterPro" id="IPR019787">
    <property type="entry name" value="Znf_PHD-finger"/>
</dbReference>
<evidence type="ECO:0000259" key="8">
    <source>
        <dbReference type="PROSITE" id="PS50016"/>
    </source>
</evidence>
<dbReference type="PROSITE" id="PS50016">
    <property type="entry name" value="ZF_PHD_2"/>
    <property type="match status" value="1"/>
</dbReference>
<dbReference type="GO" id="GO:0048188">
    <property type="term" value="C:Set1C/COMPASS complex"/>
    <property type="evidence" value="ECO:0007669"/>
    <property type="project" value="InterPro"/>
</dbReference>
<feature type="compositionally biased region" description="Polar residues" evidence="7">
    <location>
        <begin position="208"/>
        <end position="224"/>
    </location>
</feature>
<evidence type="ECO:0000256" key="7">
    <source>
        <dbReference type="SAM" id="MobiDB-lite"/>
    </source>
</evidence>
<dbReference type="Pfam" id="PF00628">
    <property type="entry name" value="PHD"/>
    <property type="match status" value="1"/>
</dbReference>
<keyword evidence="10" id="KW-1185">Reference proteome</keyword>
<keyword evidence="2" id="KW-0479">Metal-binding</keyword>
<dbReference type="PROSITE" id="PS01359">
    <property type="entry name" value="ZF_PHD_1"/>
    <property type="match status" value="1"/>
</dbReference>
<evidence type="ECO:0000313" key="9">
    <source>
        <dbReference type="EMBL" id="UJO12739.1"/>
    </source>
</evidence>
<dbReference type="Proteomes" id="UP000756132">
    <property type="component" value="Chromosome 1"/>
</dbReference>
<dbReference type="RefSeq" id="XP_047757105.1">
    <property type="nucleotide sequence ID" value="XM_047900799.1"/>
</dbReference>
<dbReference type="SUPFAM" id="SSF57903">
    <property type="entry name" value="FYVE/PHD zinc finger"/>
    <property type="match status" value="1"/>
</dbReference>
<dbReference type="InterPro" id="IPR001965">
    <property type="entry name" value="Znf_PHD"/>
</dbReference>
<name>A0A9Q8L8G0_PASFU</name>
<feature type="compositionally biased region" description="Basic and acidic residues" evidence="7">
    <location>
        <begin position="501"/>
        <end position="510"/>
    </location>
</feature>
<feature type="region of interest" description="Disordered" evidence="7">
    <location>
        <begin position="501"/>
        <end position="529"/>
    </location>
</feature>
<evidence type="ECO:0000256" key="3">
    <source>
        <dbReference type="ARBA" id="ARBA00022771"/>
    </source>
</evidence>
<feature type="compositionally biased region" description="Low complexity" evidence="7">
    <location>
        <begin position="225"/>
        <end position="236"/>
    </location>
</feature>
<feature type="compositionally biased region" description="Low complexity" evidence="7">
    <location>
        <begin position="52"/>
        <end position="69"/>
    </location>
</feature>
<dbReference type="PANTHER" id="PTHR46174:SF1">
    <property type="entry name" value="CXXC-TYPE ZINC FINGER PROTEIN 1"/>
    <property type="match status" value="1"/>
</dbReference>
<keyword evidence="4" id="KW-0862">Zinc</keyword>
<feature type="compositionally biased region" description="Acidic residues" evidence="7">
    <location>
        <begin position="379"/>
        <end position="392"/>
    </location>
</feature>
<feature type="compositionally biased region" description="Polar residues" evidence="7">
    <location>
        <begin position="248"/>
        <end position="260"/>
    </location>
</feature>
<sequence length="778" mass="84744">MDFPNLLNPSPETETRPTTDTCPPTQQAPSSEDTRTISPVSSRSNPPNYTYSTATQQEAAQALASLSQSPQPPPAQWNGYTAPDANALERQRSWERQKSGFGDPIQLPPPPMGGDARKMSSPTLDQYHVASRSPEHRRQSMVSPPQANFTLPPLQGFALPSAEPARRQSQVSSHEHEVNEQQRTSSSSSHGHNSNAPSAALPSEPHVETSTQTPITAQVANAISPQQPNPQITTIPEEVASSPAVIKQENTSTPQPSSPINARRPSDVDQKALKAVTSLKSEHSMSKQSPLRESSVPIPSTEDPSLEQAATASKKRPAPAKTKKGTASMVKKDKAAPPAKKRKVETKKSGTPSTAKGTSAKGTPLNSSPAPSNRSYSADPDEETYENEDEDMEGRSDDGDEYCICRKPDNGTFMIGCDGPCEDWFHGKCVNIAERDKNLIDKYICPNCTEASKHGLTTWKRMCRRGGCRNAARLGKSKSGSGSKYCSDDCGVQYFREMVSRSRGSEETAKNRASRRKGSIAGSDYRPGDDDLGARGGALAAGEVKALLDSSKTADEFRKLGDGVLSPPATPDGKDHKGSQYTAQEAQAMRRIEAEKEEARQRHGLLKDRMKFVTLAKQAGSRTATEKELKSKDYCGYDPRLEWTNEQFQNWRSSTAAQQAFELDTLQVEKSSEEENGVDEDDADLTICDRKKCARHHEWSKLAVDSLRSEMNDNGDAMRKLEQEESDIKERAALRVKAGKINGEGTVEVHGLGIAAETPPDAMEIEAQTNGPVEMGER</sequence>
<dbReference type="GeneID" id="71981529"/>
<evidence type="ECO:0000256" key="5">
    <source>
        <dbReference type="ARBA" id="ARBA00023242"/>
    </source>
</evidence>
<evidence type="ECO:0000256" key="2">
    <source>
        <dbReference type="ARBA" id="ARBA00022723"/>
    </source>
</evidence>
<dbReference type="InterPro" id="IPR013083">
    <property type="entry name" value="Znf_RING/FYVE/PHD"/>
</dbReference>
<reference evidence="9" key="2">
    <citation type="journal article" date="2022" name="Microb. Genom.">
        <title>A chromosome-scale genome assembly of the tomato pathogen Cladosporium fulvum reveals a compartmentalized genome architecture and the presence of a dispensable chromosome.</title>
        <authorList>
            <person name="Zaccaron A.Z."/>
            <person name="Chen L.H."/>
            <person name="Samaras A."/>
            <person name="Stergiopoulos I."/>
        </authorList>
    </citation>
    <scope>NUCLEOTIDE SEQUENCE</scope>
    <source>
        <strain evidence="9">Race5_Kim</strain>
    </source>
</reference>
<dbReference type="KEGG" id="ffu:CLAFUR5_01651"/>
<feature type="compositionally biased region" description="Basic and acidic residues" evidence="7">
    <location>
        <begin position="87"/>
        <end position="98"/>
    </location>
</feature>